<dbReference type="EMBL" id="LR796737">
    <property type="protein sequence ID" value="CAB4162963.1"/>
    <property type="molecule type" value="Genomic_DNA"/>
</dbReference>
<protein>
    <submittedName>
        <fullName evidence="2">Uncharacterized protein</fullName>
    </submittedName>
</protein>
<dbReference type="EMBL" id="LR796418">
    <property type="protein sequence ID" value="CAB4143669.1"/>
    <property type="molecule type" value="Genomic_DNA"/>
</dbReference>
<reference evidence="2" key="1">
    <citation type="submission" date="2020-04" db="EMBL/GenBank/DDBJ databases">
        <authorList>
            <person name="Chiriac C."/>
            <person name="Salcher M."/>
            <person name="Ghai R."/>
            <person name="Kavagutti S V."/>
        </authorList>
    </citation>
    <scope>NUCLEOTIDE SEQUENCE</scope>
</reference>
<accession>A0A6J5NVC4</accession>
<name>A0A6J5NVC4_9CAUD</name>
<evidence type="ECO:0000313" key="2">
    <source>
        <dbReference type="EMBL" id="CAB4162963.1"/>
    </source>
</evidence>
<sequence length="517" mass="55540">MAATVDEFYNSASQVSSRRTSAIRQALSISAPGYSELSEEAKRLIPQSSDPTLTSALGQWAASRDLRTLIHAKRGTSSSILSSGVVLTPHDLKGVGHTARMVSETDLAEIRARAEAEQGLPYYNAVKGQTDPIPGLRPTSGENIPKSLSEVRANEFRAIYGQNIPIMHGYAYGETVEKGQLGFSAFGYDPITRSEGERIILRPEVAGRTRITSGDYLSDRNPTIPLSQISEGSQASVLVGTDAERISTEASRSGLGHIKSAKDFIPGTGSVNNFRQFETMTLGVGMHDIEAMIVQPHHVAVEGLSDPLRRISGMNTLYSGGLDIGRMIHQSEQRMKAARYGIDYVQDNRAFDVEMHNPAMTEMFIGGPRSHLPVPVTMDELPKGATPLEAYLYSTKKAIDSGVTASGIPGLDTMVEGDRKFVSGIIGGHLEEYNRAKGATFTGTVDDVLKTNTGRMPILKATVATEARVASAASSVSSEVVAKGAKRLARVPKTAVMSQKTLSNLLESAVTATKIMR</sequence>
<evidence type="ECO:0000313" key="1">
    <source>
        <dbReference type="EMBL" id="CAB4143669.1"/>
    </source>
</evidence>
<organism evidence="2">
    <name type="scientific">uncultured Caudovirales phage</name>
    <dbReference type="NCBI Taxonomy" id="2100421"/>
    <lineage>
        <taxon>Viruses</taxon>
        <taxon>Duplodnaviria</taxon>
        <taxon>Heunggongvirae</taxon>
        <taxon>Uroviricota</taxon>
        <taxon>Caudoviricetes</taxon>
        <taxon>Peduoviridae</taxon>
        <taxon>Maltschvirus</taxon>
        <taxon>Maltschvirus maltsch</taxon>
    </lineage>
</organism>
<gene>
    <name evidence="1" type="ORF">UFOVP436_204</name>
    <name evidence="2" type="ORF">UFOVP784_204</name>
</gene>
<proteinExistence type="predicted"/>